<accession>A0A2S5DMF8</accession>
<dbReference type="AlphaFoldDB" id="A0A2S5DMF8"/>
<dbReference type="EMBL" id="PQVP01000006">
    <property type="protein sequence ID" value="POZ80278.1"/>
    <property type="molecule type" value="Genomic_DNA"/>
</dbReference>
<proteinExistence type="predicted"/>
<dbReference type="Proteomes" id="UP000238655">
    <property type="component" value="Unassembled WGS sequence"/>
</dbReference>
<reference evidence="1 2" key="1">
    <citation type="submission" date="2018-01" db="EMBL/GenBank/DDBJ databases">
        <title>Successful Treatment of Persistent Burkholderia cepacia Bacteremia with Ceftazidime-Avibactam.</title>
        <authorList>
            <person name="Tamma P."/>
            <person name="Fan Y."/>
            <person name="Bergman Y."/>
            <person name="Sick-Samuels A."/>
            <person name="Hsu A."/>
            <person name="Timp W."/>
            <person name="Simner P."/>
        </authorList>
    </citation>
    <scope>NUCLEOTIDE SEQUENCE [LARGE SCALE GENOMIC DNA]</scope>
    <source>
        <strain evidence="1 2">170816</strain>
    </source>
</reference>
<comment type="caution">
    <text evidence="1">The sequence shown here is derived from an EMBL/GenBank/DDBJ whole genome shotgun (WGS) entry which is preliminary data.</text>
</comment>
<sequence length="230" mass="25663">MKELASIPPIRLTALKERAIELGVQSGLAHRAYEIDQMLEAAKTQLDTVYDFNALLLDKSVMPAVLVEAKNSLTQSNADTVRLADATYTIERQARFVTTPLNWRQYLIQEVKPQQRFGTSPVDKATLPTNAAEQKVWAQFVTEGWQLGVSQGNQIFDTSLARLDRDYRGMVLYKSLVIRGMISTPFVAEANMGVTGDGHSMNVNDRVLRITTKPTLQTNPDNWKAIGVPQ</sequence>
<gene>
    <name evidence="1" type="ORF">C3743_40015</name>
</gene>
<evidence type="ECO:0000313" key="2">
    <source>
        <dbReference type="Proteomes" id="UP000238655"/>
    </source>
</evidence>
<name>A0A2S5DMF8_9BURK</name>
<evidence type="ECO:0000313" key="1">
    <source>
        <dbReference type="EMBL" id="POZ80278.1"/>
    </source>
</evidence>
<dbReference type="Pfam" id="PF16932">
    <property type="entry name" value="T4SS_TraI"/>
    <property type="match status" value="1"/>
</dbReference>
<dbReference type="InterPro" id="IPR031618">
    <property type="entry name" value="T4SS_TraI"/>
</dbReference>
<protein>
    <submittedName>
        <fullName evidence="1">Type IV secretion system protein DotC</fullName>
    </submittedName>
</protein>
<organism evidence="1 2">
    <name type="scientific">Burkholderia contaminans</name>
    <dbReference type="NCBI Taxonomy" id="488447"/>
    <lineage>
        <taxon>Bacteria</taxon>
        <taxon>Pseudomonadati</taxon>
        <taxon>Pseudomonadota</taxon>
        <taxon>Betaproteobacteria</taxon>
        <taxon>Burkholderiales</taxon>
        <taxon>Burkholderiaceae</taxon>
        <taxon>Burkholderia</taxon>
        <taxon>Burkholderia cepacia complex</taxon>
    </lineage>
</organism>